<feature type="non-terminal residue" evidence="13">
    <location>
        <position position="1235"/>
    </location>
</feature>
<dbReference type="InterPro" id="IPR008271">
    <property type="entry name" value="Ser/Thr_kinase_AS"/>
</dbReference>
<dbReference type="InterPro" id="IPR049050">
    <property type="entry name" value="nSTAND3"/>
</dbReference>
<comment type="catalytic activity">
    <reaction evidence="9">
        <text>L-threonyl-[protein] + ATP = O-phospho-L-threonyl-[protein] + ADP + H(+)</text>
        <dbReference type="Rhea" id="RHEA:46608"/>
        <dbReference type="Rhea" id="RHEA-COMP:11060"/>
        <dbReference type="Rhea" id="RHEA-COMP:11605"/>
        <dbReference type="ChEBI" id="CHEBI:15378"/>
        <dbReference type="ChEBI" id="CHEBI:30013"/>
        <dbReference type="ChEBI" id="CHEBI:30616"/>
        <dbReference type="ChEBI" id="CHEBI:61977"/>
        <dbReference type="ChEBI" id="CHEBI:456216"/>
        <dbReference type="EC" id="2.7.11.1"/>
    </reaction>
</comment>
<evidence type="ECO:0000259" key="11">
    <source>
        <dbReference type="PROSITE" id="PS50011"/>
    </source>
</evidence>
<name>A0A8B6EF34_MYTGA</name>
<keyword evidence="8" id="KW-0067">ATP-binding</keyword>
<dbReference type="PROSITE" id="PS50011">
    <property type="entry name" value="PROTEIN_KINASE_DOM"/>
    <property type="match status" value="1"/>
</dbReference>
<dbReference type="GO" id="GO:0005524">
    <property type="term" value="F:ATP binding"/>
    <property type="evidence" value="ECO:0007669"/>
    <property type="project" value="UniProtKB-KW"/>
</dbReference>
<evidence type="ECO:0000256" key="7">
    <source>
        <dbReference type="ARBA" id="ARBA00022777"/>
    </source>
</evidence>
<dbReference type="Gene3D" id="3.30.200.20">
    <property type="entry name" value="Phosphorylase Kinase, domain 1"/>
    <property type="match status" value="1"/>
</dbReference>
<keyword evidence="5 13" id="KW-0808">Transferase</keyword>
<dbReference type="Pfam" id="PF00433">
    <property type="entry name" value="Pkinase_C"/>
    <property type="match status" value="1"/>
</dbReference>
<dbReference type="InterPro" id="IPR000719">
    <property type="entry name" value="Prot_kinase_dom"/>
</dbReference>
<reference evidence="13" key="1">
    <citation type="submission" date="2018-11" db="EMBL/GenBank/DDBJ databases">
        <authorList>
            <person name="Alioto T."/>
            <person name="Alioto T."/>
        </authorList>
    </citation>
    <scope>NUCLEOTIDE SEQUENCE</scope>
</reference>
<dbReference type="PROSITE" id="PS51285">
    <property type="entry name" value="AGC_KINASE_CTER"/>
    <property type="match status" value="1"/>
</dbReference>
<sequence length="1235" mass="141653">HSFIVDLMYAFQTGGKLYLILEYLPGGELFMQLEREGIFMEDTACFYLAEILIAIEHLHSQGIIYRDLKPENILLDAHGHVKLTDFGLCKESINDGNVTHTFCGTIEYMAPEILTRSGHGKAVDWWSLGALMYDMLTGAPPFTAENRKKTIDKILKAKLSLPPYLTNEARNLIKKLLKKNITERLGGGPEDAKPIRVHPFFRHIDWTVLVNRKVEPPFKPSVTSELDVSQFDTKFTKQTPVDSPDDTILSESANQVFVGFTYVAPSVLEELNKPWISEKEPRSPRKIGNSFTRGDMSPEQNALVEGFRVAGQPNGSEGAEAMDTTITIPKRSTSPAIATKNTAFKSVAFPGTSNRPPHLHIDSESRPTVYNVYKGDDITMEQHSDDQQKLVAVKWFKESDKRTELNISSEQNSGIVPDVPSLTLKKSREEDDITIEECCDVQQTLNTVKLVKESDKWTEIDLIDEQYSGGVPGVPSLTLKTTRVENAGKYLCLLIYDNGETQKASFRLKIIPQVKIYKALCEHREDGTFIRPAVYDAIDKLMQENKIVVITGREGTGKSKMCLELASCYDEKDYMVLKVDLSENHLIYTNINNTMLIIDDEHYTQYSLNAFMKNLLPVLPERNIQVILTCRNLDLKIVRNVPEMNNLKSEAFIDINSCLTPEEKEEILRRYMKENNISSSASYESNFRDPIIVTDLSVQVTLDTDAIKAIKTEEPWKGFPVCASLFCSERKFLHLGEKYFTNPPKYLFEELKYLYKTARKNSNSMDTVTEYCILVYILENSNHQLDLNDPHLCRKLVELYKTLFQFEYIPEKPGSNEDQKIAIEKALHRMNNKYLKLHEDMYQFIHPCLSKAMFLSSDSMVYYLLQNGSLQDITEFVRSDHYTDLENELVIKIDEQYHHILCEKLVRHAFENHAFLQHVAQYICSYWRSSGHNLVNKMFKHIEFILFHSLEVLTGDPLSPGNGILSEKSIKLEGSVHFSSIIMLVDELMYKGRYSQIYGPGAADFLILSVLVSAAMRRYTIDRKETFEILLKEFQNRIHLESFVKLMDKPLDINGNTFCHYLMLFSEIEASEIFDLYEGRKHVLDTKNVKNYTPLDIAAFLGKKKILDILNLRFNFAKKLRDRLKILAESGQAEYHNANSKNKTIDQQIVHKTENDSASPGKSECEDVNKDKMVIKDEIKKDKSLLKRTFSLIKKEPNKKEKHDVNDVLCFEDFMKNIVVFGKKEDYQLIVKLLS</sequence>
<evidence type="ECO:0000256" key="8">
    <source>
        <dbReference type="ARBA" id="ARBA00022840"/>
    </source>
</evidence>
<keyword evidence="14" id="KW-1185">Reference proteome</keyword>
<gene>
    <name evidence="13" type="ORF">MGAL_10B066986</name>
</gene>
<dbReference type="InterPro" id="IPR000961">
    <property type="entry name" value="AGC-kinase_C"/>
</dbReference>
<dbReference type="Pfam" id="PF00069">
    <property type="entry name" value="Pkinase"/>
    <property type="match status" value="1"/>
</dbReference>
<feature type="domain" description="Protein kinase" evidence="11">
    <location>
        <begin position="1"/>
        <end position="201"/>
    </location>
</feature>
<evidence type="ECO:0000256" key="5">
    <source>
        <dbReference type="ARBA" id="ARBA00022679"/>
    </source>
</evidence>
<keyword evidence="3" id="KW-0723">Serine/threonine-protein kinase</keyword>
<keyword evidence="4" id="KW-0597">Phosphoprotein</keyword>
<dbReference type="OrthoDB" id="63267at2759"/>
<dbReference type="SMART" id="SM00220">
    <property type="entry name" value="S_TKc"/>
    <property type="match status" value="1"/>
</dbReference>
<dbReference type="Gene3D" id="1.10.510.10">
    <property type="entry name" value="Transferase(Phosphotransferase) domain 1"/>
    <property type="match status" value="1"/>
</dbReference>
<accession>A0A8B6EF34</accession>
<feature type="domain" description="AGC-kinase C-terminal" evidence="12">
    <location>
        <begin position="202"/>
        <end position="272"/>
    </location>
</feature>
<dbReference type="InterPro" id="IPR013783">
    <property type="entry name" value="Ig-like_fold"/>
</dbReference>
<dbReference type="InterPro" id="IPR011009">
    <property type="entry name" value="Kinase-like_dom_sf"/>
</dbReference>
<comment type="catalytic activity">
    <reaction evidence="10">
        <text>L-seryl-[protein] + ATP = O-phospho-L-seryl-[protein] + ADP + H(+)</text>
        <dbReference type="Rhea" id="RHEA:17989"/>
        <dbReference type="Rhea" id="RHEA-COMP:9863"/>
        <dbReference type="Rhea" id="RHEA-COMP:11604"/>
        <dbReference type="ChEBI" id="CHEBI:15378"/>
        <dbReference type="ChEBI" id="CHEBI:29999"/>
        <dbReference type="ChEBI" id="CHEBI:30616"/>
        <dbReference type="ChEBI" id="CHEBI:83421"/>
        <dbReference type="ChEBI" id="CHEBI:456216"/>
        <dbReference type="EC" id="2.7.11.1"/>
    </reaction>
</comment>
<comment type="caution">
    <text evidence="13">The sequence shown here is derived from an EMBL/GenBank/DDBJ whole genome shotgun (WGS) entry which is preliminary data.</text>
</comment>
<keyword evidence="6" id="KW-0547">Nucleotide-binding</keyword>
<dbReference type="Gene3D" id="2.60.40.10">
    <property type="entry name" value="Immunoglobulins"/>
    <property type="match status" value="1"/>
</dbReference>
<evidence type="ECO:0000259" key="12">
    <source>
        <dbReference type="PROSITE" id="PS51285"/>
    </source>
</evidence>
<organism evidence="13 14">
    <name type="scientific">Mytilus galloprovincialis</name>
    <name type="common">Mediterranean mussel</name>
    <dbReference type="NCBI Taxonomy" id="29158"/>
    <lineage>
        <taxon>Eukaryota</taxon>
        <taxon>Metazoa</taxon>
        <taxon>Spiralia</taxon>
        <taxon>Lophotrochozoa</taxon>
        <taxon>Mollusca</taxon>
        <taxon>Bivalvia</taxon>
        <taxon>Autobranchia</taxon>
        <taxon>Pteriomorphia</taxon>
        <taxon>Mytilida</taxon>
        <taxon>Mytiloidea</taxon>
        <taxon>Mytilidae</taxon>
        <taxon>Mytilinae</taxon>
        <taxon>Mytilus</taxon>
    </lineage>
</organism>
<keyword evidence="7 13" id="KW-0418">Kinase</keyword>
<evidence type="ECO:0000313" key="14">
    <source>
        <dbReference type="Proteomes" id="UP000596742"/>
    </source>
</evidence>
<evidence type="ECO:0000256" key="10">
    <source>
        <dbReference type="ARBA" id="ARBA00048679"/>
    </source>
</evidence>
<dbReference type="FunFam" id="1.10.510.10:FF:000092">
    <property type="entry name" value="Ribosomal protein S6 kinase"/>
    <property type="match status" value="1"/>
</dbReference>
<dbReference type="Proteomes" id="UP000596742">
    <property type="component" value="Unassembled WGS sequence"/>
</dbReference>
<dbReference type="EC" id="2.7.11.1" evidence="2"/>
<dbReference type="AlphaFoldDB" id="A0A8B6EF34"/>
<evidence type="ECO:0000313" key="13">
    <source>
        <dbReference type="EMBL" id="VDI33091.1"/>
    </source>
</evidence>
<evidence type="ECO:0000256" key="4">
    <source>
        <dbReference type="ARBA" id="ARBA00022553"/>
    </source>
</evidence>
<dbReference type="SUPFAM" id="SSF56112">
    <property type="entry name" value="Protein kinase-like (PK-like)"/>
    <property type="match status" value="1"/>
</dbReference>
<dbReference type="EMBL" id="UYJE01004994">
    <property type="protein sequence ID" value="VDI33091.1"/>
    <property type="molecule type" value="Genomic_DNA"/>
</dbReference>
<evidence type="ECO:0000256" key="1">
    <source>
        <dbReference type="ARBA" id="ARBA00009804"/>
    </source>
</evidence>
<dbReference type="Pfam" id="PF20720">
    <property type="entry name" value="nSTAND3"/>
    <property type="match status" value="1"/>
</dbReference>
<dbReference type="InterPro" id="IPR027417">
    <property type="entry name" value="P-loop_NTPase"/>
</dbReference>
<dbReference type="SUPFAM" id="SSF52540">
    <property type="entry name" value="P-loop containing nucleoside triphosphate hydrolases"/>
    <property type="match status" value="1"/>
</dbReference>
<evidence type="ECO:0000256" key="9">
    <source>
        <dbReference type="ARBA" id="ARBA00047899"/>
    </source>
</evidence>
<dbReference type="PANTHER" id="PTHR24351">
    <property type="entry name" value="RIBOSOMAL PROTEIN S6 KINASE"/>
    <property type="match status" value="1"/>
</dbReference>
<dbReference type="GO" id="GO:0004674">
    <property type="term" value="F:protein serine/threonine kinase activity"/>
    <property type="evidence" value="ECO:0007669"/>
    <property type="project" value="UniProtKB-KW"/>
</dbReference>
<evidence type="ECO:0000256" key="3">
    <source>
        <dbReference type="ARBA" id="ARBA00022527"/>
    </source>
</evidence>
<proteinExistence type="inferred from homology"/>
<protein>
    <recommendedName>
        <fullName evidence="2">non-specific serine/threonine protein kinase</fullName>
        <ecNumber evidence="2">2.7.11.1</ecNumber>
    </recommendedName>
</protein>
<dbReference type="PROSITE" id="PS00108">
    <property type="entry name" value="PROTEIN_KINASE_ST"/>
    <property type="match status" value="1"/>
</dbReference>
<evidence type="ECO:0000256" key="2">
    <source>
        <dbReference type="ARBA" id="ARBA00012513"/>
    </source>
</evidence>
<evidence type="ECO:0000256" key="6">
    <source>
        <dbReference type="ARBA" id="ARBA00022741"/>
    </source>
</evidence>
<dbReference type="SMART" id="SM00133">
    <property type="entry name" value="S_TK_X"/>
    <property type="match status" value="1"/>
</dbReference>
<comment type="similarity">
    <text evidence="1">Belongs to the protein kinase superfamily. AGC Ser/Thr protein kinase family. S6 kinase subfamily.</text>
</comment>
<dbReference type="InterPro" id="IPR017892">
    <property type="entry name" value="Pkinase_C"/>
</dbReference>